<proteinExistence type="inferred from homology"/>
<accession>V6S275</accession>
<dbReference type="Pfam" id="PF01329">
    <property type="entry name" value="Pterin_4a"/>
    <property type="match status" value="1"/>
</dbReference>
<dbReference type="SUPFAM" id="SSF55248">
    <property type="entry name" value="PCD-like"/>
    <property type="match status" value="1"/>
</dbReference>
<protein>
    <recommendedName>
        <fullName evidence="3">4a-hydroxytetrahydrobiopterin dehydratase</fullName>
        <ecNumber evidence="3">4.2.1.96</ecNumber>
    </recommendedName>
</protein>
<evidence type="ECO:0000256" key="3">
    <source>
        <dbReference type="ARBA" id="ARBA00013252"/>
    </source>
</evidence>
<dbReference type="OrthoDB" id="9794987at2"/>
<dbReference type="PANTHER" id="PTHR12599">
    <property type="entry name" value="PTERIN-4-ALPHA-CARBINOLAMINE DEHYDRATASE"/>
    <property type="match status" value="1"/>
</dbReference>
<dbReference type="eggNOG" id="COG2154">
    <property type="taxonomic scope" value="Bacteria"/>
</dbReference>
<dbReference type="GO" id="GO:0008124">
    <property type="term" value="F:4-alpha-hydroxytetrahydrobiopterin dehydratase activity"/>
    <property type="evidence" value="ECO:0007669"/>
    <property type="project" value="UniProtKB-EC"/>
</dbReference>
<sequence length="83" mass="9631">MAAQNQSEWEEINNSLYKSFLFKDFSEAFGFMTRVALTAQQLDHHPTWTNTWNKVEIWLSTHSAGNIVTDKDRELASKIDLLL</sequence>
<dbReference type="EMBL" id="JRLZ01000008">
    <property type="protein sequence ID" value="KGO95834.1"/>
    <property type="molecule type" value="Genomic_DNA"/>
</dbReference>
<dbReference type="GO" id="GO:0006729">
    <property type="term" value="P:tetrahydrobiopterin biosynthetic process"/>
    <property type="evidence" value="ECO:0007669"/>
    <property type="project" value="InterPro"/>
</dbReference>
<comment type="similarity">
    <text evidence="2">Belongs to the pterin-4-alpha-carbinolamine dehydratase family.</text>
</comment>
<dbReference type="InterPro" id="IPR036428">
    <property type="entry name" value="PCD_sf"/>
</dbReference>
<dbReference type="AlphaFoldDB" id="V6S275"/>
<dbReference type="Proteomes" id="UP000030149">
    <property type="component" value="Unassembled WGS sequence"/>
</dbReference>
<organism evidence="5 6">
    <name type="scientific">Flavobacterium enshiense DK69</name>
    <dbReference type="NCBI Taxonomy" id="1107311"/>
    <lineage>
        <taxon>Bacteria</taxon>
        <taxon>Pseudomonadati</taxon>
        <taxon>Bacteroidota</taxon>
        <taxon>Flavobacteriia</taxon>
        <taxon>Flavobacteriales</taxon>
        <taxon>Flavobacteriaceae</taxon>
        <taxon>Flavobacterium</taxon>
    </lineage>
</organism>
<keyword evidence="4" id="KW-0456">Lyase</keyword>
<reference evidence="5 6" key="2">
    <citation type="journal article" date="2015" name="Stand. Genomic Sci.">
        <title>High quality draft genomic sequence of Flavobacterium enshiense DK69(T) and comparison among Flavobacterium genomes.</title>
        <authorList>
            <person name="Zeng Z."/>
            <person name="Chen C."/>
            <person name="Du H."/>
            <person name="Wang G."/>
            <person name="Li M."/>
        </authorList>
    </citation>
    <scope>NUCLEOTIDE SEQUENCE [LARGE SCALE GENOMIC DNA]</scope>
    <source>
        <strain evidence="5 6">DK69</strain>
    </source>
</reference>
<keyword evidence="6" id="KW-1185">Reference proteome</keyword>
<name>V6S275_9FLAO</name>
<dbReference type="STRING" id="1107311.Q767_09095"/>
<comment type="catalytic activity">
    <reaction evidence="1">
        <text>(4aS,6R)-4a-hydroxy-L-erythro-5,6,7,8-tetrahydrobiopterin = (6R)-L-erythro-6,7-dihydrobiopterin + H2O</text>
        <dbReference type="Rhea" id="RHEA:11920"/>
        <dbReference type="ChEBI" id="CHEBI:15377"/>
        <dbReference type="ChEBI" id="CHEBI:15642"/>
        <dbReference type="ChEBI" id="CHEBI:43120"/>
        <dbReference type="EC" id="4.2.1.96"/>
    </reaction>
</comment>
<gene>
    <name evidence="5" type="ORF">Q767_09095</name>
</gene>
<dbReference type="Gene3D" id="3.30.1360.20">
    <property type="entry name" value="Transcriptional coactivator/pterin dehydratase"/>
    <property type="match status" value="1"/>
</dbReference>
<evidence type="ECO:0000256" key="4">
    <source>
        <dbReference type="ARBA" id="ARBA00023239"/>
    </source>
</evidence>
<dbReference type="InterPro" id="IPR001533">
    <property type="entry name" value="Pterin_deHydtase"/>
</dbReference>
<evidence type="ECO:0000256" key="1">
    <source>
        <dbReference type="ARBA" id="ARBA00001554"/>
    </source>
</evidence>
<evidence type="ECO:0000313" key="5">
    <source>
        <dbReference type="EMBL" id="KGO95834.1"/>
    </source>
</evidence>
<evidence type="ECO:0000256" key="2">
    <source>
        <dbReference type="ARBA" id="ARBA00006472"/>
    </source>
</evidence>
<reference evidence="6" key="1">
    <citation type="submission" date="2013-09" db="EMBL/GenBank/DDBJ databases">
        <authorList>
            <person name="Zeng Z."/>
            <person name="Chen C."/>
        </authorList>
    </citation>
    <scope>NUCLEOTIDE SEQUENCE [LARGE SCALE GENOMIC DNA]</scope>
    <source>
        <strain evidence="6">DK69</strain>
    </source>
</reference>
<dbReference type="RefSeq" id="WP_023574810.1">
    <property type="nucleotide sequence ID" value="NZ_AVCS01000028.1"/>
</dbReference>
<comment type="caution">
    <text evidence="5">The sequence shown here is derived from an EMBL/GenBank/DDBJ whole genome shotgun (WGS) entry which is preliminary data.</text>
</comment>
<evidence type="ECO:0000313" key="6">
    <source>
        <dbReference type="Proteomes" id="UP000030149"/>
    </source>
</evidence>
<dbReference type="PANTHER" id="PTHR12599:SF0">
    <property type="entry name" value="PTERIN-4-ALPHA-CARBINOLAMINE DEHYDRATASE"/>
    <property type="match status" value="1"/>
</dbReference>
<dbReference type="PATRIC" id="fig|1107311.3.peg.2821"/>
<dbReference type="EC" id="4.2.1.96" evidence="3"/>